<keyword evidence="1" id="KW-1133">Transmembrane helix</keyword>
<protein>
    <submittedName>
        <fullName evidence="2">Uncharacterized protein</fullName>
    </submittedName>
</protein>
<organism evidence="2 3">
    <name type="scientific">Microctonus hyperodae</name>
    <name type="common">Parasitoid wasp</name>
    <dbReference type="NCBI Taxonomy" id="165561"/>
    <lineage>
        <taxon>Eukaryota</taxon>
        <taxon>Metazoa</taxon>
        <taxon>Ecdysozoa</taxon>
        <taxon>Arthropoda</taxon>
        <taxon>Hexapoda</taxon>
        <taxon>Insecta</taxon>
        <taxon>Pterygota</taxon>
        <taxon>Neoptera</taxon>
        <taxon>Endopterygota</taxon>
        <taxon>Hymenoptera</taxon>
        <taxon>Apocrita</taxon>
        <taxon>Ichneumonoidea</taxon>
        <taxon>Braconidae</taxon>
        <taxon>Euphorinae</taxon>
        <taxon>Microctonus</taxon>
    </lineage>
</organism>
<evidence type="ECO:0000313" key="3">
    <source>
        <dbReference type="Proteomes" id="UP001168972"/>
    </source>
</evidence>
<keyword evidence="1" id="KW-0812">Transmembrane</keyword>
<name>A0AA39F1R4_MICHY</name>
<reference evidence="2" key="1">
    <citation type="journal article" date="2023" name="bioRxiv">
        <title>Scaffold-level genome assemblies of two parasitoid biocontrol wasps reveal the parthenogenesis mechanism and an associated novel virus.</title>
        <authorList>
            <person name="Inwood S."/>
            <person name="Skelly J."/>
            <person name="Guhlin J."/>
            <person name="Harrop T."/>
            <person name="Goldson S."/>
            <person name="Dearden P."/>
        </authorList>
    </citation>
    <scope>NUCLEOTIDE SEQUENCE</scope>
    <source>
        <strain evidence="2">Lincoln</strain>
        <tissue evidence="2">Whole body</tissue>
    </source>
</reference>
<accession>A0AA39F1R4</accession>
<keyword evidence="1" id="KW-0472">Membrane</keyword>
<comment type="caution">
    <text evidence="2">The sequence shown here is derived from an EMBL/GenBank/DDBJ whole genome shotgun (WGS) entry which is preliminary data.</text>
</comment>
<dbReference type="AlphaFoldDB" id="A0AA39F1R4"/>
<dbReference type="Proteomes" id="UP001168972">
    <property type="component" value="Unassembled WGS sequence"/>
</dbReference>
<dbReference type="EMBL" id="JAQQBR010001835">
    <property type="protein sequence ID" value="KAK0161331.1"/>
    <property type="molecule type" value="Genomic_DNA"/>
</dbReference>
<gene>
    <name evidence="2" type="ORF">PV327_009812</name>
</gene>
<proteinExistence type="predicted"/>
<reference evidence="2" key="2">
    <citation type="submission" date="2023-03" db="EMBL/GenBank/DDBJ databases">
        <authorList>
            <person name="Inwood S.N."/>
            <person name="Skelly J.G."/>
            <person name="Guhlin J."/>
            <person name="Harrop T.W.R."/>
            <person name="Goldson S.G."/>
            <person name="Dearden P.K."/>
        </authorList>
    </citation>
    <scope>NUCLEOTIDE SEQUENCE</scope>
    <source>
        <strain evidence="2">Lincoln</strain>
        <tissue evidence="2">Whole body</tissue>
    </source>
</reference>
<keyword evidence="3" id="KW-1185">Reference proteome</keyword>
<evidence type="ECO:0000313" key="2">
    <source>
        <dbReference type="EMBL" id="KAK0161331.1"/>
    </source>
</evidence>
<feature type="transmembrane region" description="Helical" evidence="1">
    <location>
        <begin position="132"/>
        <end position="151"/>
    </location>
</feature>
<evidence type="ECO:0000256" key="1">
    <source>
        <dbReference type="SAM" id="Phobius"/>
    </source>
</evidence>
<sequence length="152" mass="18144">MLNFLLIKKFVILDYWNVIKRVNQERNITIQNGVLSWFKLEYQQYKYASANAEDYNEIGMNHPEEQNHTITIKVEADDHDCIESGLAKSNYTRKPPCSYSPNFPRFGGRPWYWVNNIKPQSWDLFYNITKKFLWMLMMLLIITAFSATQIIY</sequence>